<accession>A0A8J2V5K5</accession>
<dbReference type="RefSeq" id="WP_188438758.1">
    <property type="nucleotide sequence ID" value="NZ_BMGK01000001.1"/>
</dbReference>
<gene>
    <name evidence="2" type="ORF">GCM10011312_03000</name>
</gene>
<dbReference type="InterPro" id="IPR011990">
    <property type="entry name" value="TPR-like_helical_dom_sf"/>
</dbReference>
<reference evidence="2" key="1">
    <citation type="journal article" date="2014" name="Int. J. Syst. Evol. Microbiol.">
        <title>Complete genome sequence of Corynebacterium casei LMG S-19264T (=DSM 44701T), isolated from a smear-ripened cheese.</title>
        <authorList>
            <consortium name="US DOE Joint Genome Institute (JGI-PGF)"/>
            <person name="Walter F."/>
            <person name="Albersmeier A."/>
            <person name="Kalinowski J."/>
            <person name="Ruckert C."/>
        </authorList>
    </citation>
    <scope>NUCLEOTIDE SEQUENCE</scope>
    <source>
        <strain evidence="2">CGMCC 1.12924</strain>
    </source>
</reference>
<dbReference type="Pfam" id="PF13174">
    <property type="entry name" value="TPR_6"/>
    <property type="match status" value="1"/>
</dbReference>
<evidence type="ECO:0008006" key="4">
    <source>
        <dbReference type="Google" id="ProtNLM"/>
    </source>
</evidence>
<keyword evidence="3" id="KW-1185">Reference proteome</keyword>
<sequence>MRITLCILLFCISLVSFSQNENLAKNYFDRGDFNKALPIFKALFENTPNRNDYFLSYLNTLQQLENFEEAQKLIEERLKFTRNHPIFFVELGRNHLLQNQTETADSIFNIAIKSIEENPKITFSIANTFEKYSLLDRAIETYEKGMSLDETLDYNSRLAKLYGEQGLLEKMFESYLNIIERNPSVLVIAQRNFSQYVTEDPQNEANELLRKALLKRSQNNPDLFYNQLLSWLFVQQKQYDKAFTQEKAIYRRTFDGLTEMLDLALIAMDDEHYVISKEILEFIIENSTSEMTRLEGYQYLMEIEIRTASKETYPEIKTKFTNLITTFGDGPKTFGLQVDYNRFLAFKNNDKETAIQNLKSLSKENLSRYQEAKVLMELADILVFDEKFNEALIYYSQIQNKIKNDPLAQEARFKVAKTSYFKGDFEWAKTQLDILKKSTSQLIANNAMELSLLISDNSLEDTTQTALKKYAKADLLKLQEKYSQSLLSLDEILKNHKGESIEDEALFLQAKIYELTGNYERAVSNYLEIIEFHNEDILADNAFFYLAELYNKTLEQPEKAKEFYEQIIFNHQDSIFFVEARKQYRSIRGDAIN</sequence>
<feature type="chain" id="PRO_5035286920" description="Tetratricopeptide repeat protein" evidence="1">
    <location>
        <begin position="19"/>
        <end position="593"/>
    </location>
</feature>
<evidence type="ECO:0000313" key="3">
    <source>
        <dbReference type="Proteomes" id="UP000652231"/>
    </source>
</evidence>
<dbReference type="SMART" id="SM00028">
    <property type="entry name" value="TPR"/>
    <property type="match status" value="7"/>
</dbReference>
<feature type="signal peptide" evidence="1">
    <location>
        <begin position="1"/>
        <end position="18"/>
    </location>
</feature>
<dbReference type="Pfam" id="PF13432">
    <property type="entry name" value="TPR_16"/>
    <property type="match status" value="1"/>
</dbReference>
<protein>
    <recommendedName>
        <fullName evidence="4">Tetratricopeptide repeat protein</fullName>
    </recommendedName>
</protein>
<dbReference type="Gene3D" id="1.25.40.10">
    <property type="entry name" value="Tetratricopeptide repeat domain"/>
    <property type="match status" value="3"/>
</dbReference>
<reference evidence="2" key="2">
    <citation type="submission" date="2020-09" db="EMBL/GenBank/DDBJ databases">
        <authorList>
            <person name="Sun Q."/>
            <person name="Zhou Y."/>
        </authorList>
    </citation>
    <scope>NUCLEOTIDE SEQUENCE</scope>
    <source>
        <strain evidence="2">CGMCC 1.12924</strain>
    </source>
</reference>
<dbReference type="PANTHER" id="PTHR12558:SF13">
    <property type="entry name" value="CELL DIVISION CYCLE PROTEIN 27 HOMOLOG"/>
    <property type="match status" value="1"/>
</dbReference>
<evidence type="ECO:0000256" key="1">
    <source>
        <dbReference type="SAM" id="SignalP"/>
    </source>
</evidence>
<proteinExistence type="predicted"/>
<name>A0A8J2V5K5_9FLAO</name>
<dbReference type="EMBL" id="BMGK01000001">
    <property type="protein sequence ID" value="GGD82065.1"/>
    <property type="molecule type" value="Genomic_DNA"/>
</dbReference>
<dbReference type="SUPFAM" id="SSF48452">
    <property type="entry name" value="TPR-like"/>
    <property type="match status" value="3"/>
</dbReference>
<keyword evidence="1" id="KW-0732">Signal</keyword>
<comment type="caution">
    <text evidence="2">The sequence shown here is derived from an EMBL/GenBank/DDBJ whole genome shotgun (WGS) entry which is preliminary data.</text>
</comment>
<dbReference type="Proteomes" id="UP000652231">
    <property type="component" value="Unassembled WGS sequence"/>
</dbReference>
<dbReference type="PANTHER" id="PTHR12558">
    <property type="entry name" value="CELL DIVISION CYCLE 16,23,27"/>
    <property type="match status" value="1"/>
</dbReference>
<organism evidence="2 3">
    <name type="scientific">Planktosalinus lacus</name>
    <dbReference type="NCBI Taxonomy" id="1526573"/>
    <lineage>
        <taxon>Bacteria</taxon>
        <taxon>Pseudomonadati</taxon>
        <taxon>Bacteroidota</taxon>
        <taxon>Flavobacteriia</taxon>
        <taxon>Flavobacteriales</taxon>
        <taxon>Flavobacteriaceae</taxon>
        <taxon>Planktosalinus</taxon>
    </lineage>
</organism>
<dbReference type="AlphaFoldDB" id="A0A8J2V5K5"/>
<dbReference type="InterPro" id="IPR019734">
    <property type="entry name" value="TPR_rpt"/>
</dbReference>
<evidence type="ECO:0000313" key="2">
    <source>
        <dbReference type="EMBL" id="GGD82065.1"/>
    </source>
</evidence>